<dbReference type="SUPFAM" id="SSF56235">
    <property type="entry name" value="N-terminal nucleophile aminohydrolases (Ntn hydrolases)"/>
    <property type="match status" value="1"/>
</dbReference>
<feature type="compositionally biased region" description="Basic and acidic residues" evidence="4">
    <location>
        <begin position="532"/>
        <end position="542"/>
    </location>
</feature>
<evidence type="ECO:0000256" key="2">
    <source>
        <dbReference type="ARBA" id="ARBA00022888"/>
    </source>
</evidence>
<dbReference type="CDD" id="cd01991">
    <property type="entry name" value="Asn_synthase_B_C"/>
    <property type="match status" value="1"/>
</dbReference>
<evidence type="ECO:0000256" key="3">
    <source>
        <dbReference type="ARBA" id="ARBA00022962"/>
    </source>
</evidence>
<dbReference type="GeneID" id="67023081"/>
<dbReference type="PANTHER" id="PTHR45937">
    <property type="entry name" value="ASPARAGINE SYNTHETASE DOMAIN-CONTAINING PROTEIN 1"/>
    <property type="match status" value="1"/>
</dbReference>
<evidence type="ECO:0000313" key="7">
    <source>
        <dbReference type="Proteomes" id="UP000650533"/>
    </source>
</evidence>
<dbReference type="PROSITE" id="PS51278">
    <property type="entry name" value="GATASE_TYPE_2"/>
    <property type="match status" value="1"/>
</dbReference>
<organism evidence="6 7">
    <name type="scientific">Rhizoctonia solani</name>
    <dbReference type="NCBI Taxonomy" id="456999"/>
    <lineage>
        <taxon>Eukaryota</taxon>
        <taxon>Fungi</taxon>
        <taxon>Dikarya</taxon>
        <taxon>Basidiomycota</taxon>
        <taxon>Agaricomycotina</taxon>
        <taxon>Agaricomycetes</taxon>
        <taxon>Cantharellales</taxon>
        <taxon>Ceratobasidiaceae</taxon>
        <taxon>Rhizoctonia</taxon>
    </lineage>
</organism>
<dbReference type="PANTHER" id="PTHR45937:SF1">
    <property type="entry name" value="ASPARAGINE SYNTHETASE DOMAIN-CONTAINING PROTEIN 1"/>
    <property type="match status" value="1"/>
</dbReference>
<keyword evidence="3" id="KW-0315">Glutamine amidotransferase</keyword>
<gene>
    <name evidence="6" type="ORF">RhiXN_00799</name>
</gene>
<dbReference type="Gene3D" id="3.40.50.620">
    <property type="entry name" value="HUPs"/>
    <property type="match status" value="1"/>
</dbReference>
<evidence type="ECO:0000259" key="5">
    <source>
        <dbReference type="PROSITE" id="PS51278"/>
    </source>
</evidence>
<dbReference type="InterPro" id="IPR014729">
    <property type="entry name" value="Rossmann-like_a/b/a_fold"/>
</dbReference>
<dbReference type="InterPro" id="IPR029055">
    <property type="entry name" value="Ntn_hydrolases_N"/>
</dbReference>
<feature type="domain" description="Glutamine amidotransferase type-2" evidence="5">
    <location>
        <begin position="2"/>
        <end position="249"/>
    </location>
</feature>
<dbReference type="Pfam" id="PF00733">
    <property type="entry name" value="Asn_synthase"/>
    <property type="match status" value="2"/>
</dbReference>
<dbReference type="InterPro" id="IPR001962">
    <property type="entry name" value="Asn_synthase"/>
</dbReference>
<name>A0A8H8SWN7_9AGAM</name>
<dbReference type="Proteomes" id="UP000650533">
    <property type="component" value="Chromosome 4"/>
</dbReference>
<feature type="region of interest" description="Disordered" evidence="4">
    <location>
        <begin position="521"/>
        <end position="542"/>
    </location>
</feature>
<dbReference type="GO" id="GO:0006529">
    <property type="term" value="P:asparagine biosynthetic process"/>
    <property type="evidence" value="ECO:0007669"/>
    <property type="project" value="UniProtKB-KW"/>
</dbReference>
<accession>A0A8H8SWN7</accession>
<dbReference type="InterPro" id="IPR017932">
    <property type="entry name" value="GATase_2_dom"/>
</dbReference>
<keyword evidence="2" id="KW-0061">Asparagine biosynthesis</keyword>
<dbReference type="GO" id="GO:0004066">
    <property type="term" value="F:asparagine synthase (glutamine-hydrolyzing) activity"/>
    <property type="evidence" value="ECO:0007669"/>
    <property type="project" value="InterPro"/>
</dbReference>
<dbReference type="RefSeq" id="XP_043179630.1">
    <property type="nucleotide sequence ID" value="XM_043320618.1"/>
</dbReference>
<dbReference type="EMBL" id="CP059661">
    <property type="protein sequence ID" value="QRW19393.1"/>
    <property type="molecule type" value="Genomic_DNA"/>
</dbReference>
<dbReference type="Gene3D" id="3.60.20.10">
    <property type="entry name" value="Glutamine Phosphoribosylpyrophosphate, subunit 1, domain 1"/>
    <property type="match status" value="1"/>
</dbReference>
<sequence length="542" mass="60512">MCGIALAIIESDKAHKGSPLGDYTDIWRNLCSACIERGPDWSDSTTVLNDGLDTVFFSSVLHLRGVDGRRGLTRQPHISNDGSIFAWNGEIFHGIPVRHDENDGLKLFSLIEKSRGDIDSLRDILSELEGPYAFTYLHKPSRTLHFARDPLGQRSLLLHLPTPSEPIFFLCSASSHRGKIFECVQSLTFTPRSNSVFDGWKTLNREMPSETSSPLSLEQIDDFISQLDNSVRSRVENIPSNNVDLLQDQKPVARLGVLFSGGIDSAIVAYLADRHIPRDEPIDLLNVGFENPRTLSASQNQAVQEARAQGKRDKKERKKSTHALEIPAKPPVLSVDRLPKMGTYDVPDRLTGLEQLDELRRLCPHRRWNFVCVNVPYDECKQEEPRVTALMHPSNTVMDLSLANALYFASRGKGVIYGSEEDVYVTPAKLQLDLDRLPARNLGRDDRVISANGRESRYPFLSLVLVSYLAQLPVQIKVDPRLALQEQGLGAGLGDKTLLRLAAERLGLMLASRRTKRAMQFGSRSARMDSGTSEKKGHVVLE</sequence>
<dbReference type="SUPFAM" id="SSF52402">
    <property type="entry name" value="Adenine nucleotide alpha hydrolases-like"/>
    <property type="match status" value="1"/>
</dbReference>
<keyword evidence="1" id="KW-0028">Amino-acid biosynthesis</keyword>
<proteinExistence type="predicted"/>
<dbReference type="InterPro" id="IPR051857">
    <property type="entry name" value="Asn_synthetase_domain"/>
</dbReference>
<dbReference type="KEGG" id="rsx:RhiXN_00799"/>
<feature type="region of interest" description="Disordered" evidence="4">
    <location>
        <begin position="296"/>
        <end position="323"/>
    </location>
</feature>
<evidence type="ECO:0000256" key="4">
    <source>
        <dbReference type="SAM" id="MobiDB-lite"/>
    </source>
</evidence>
<protein>
    <submittedName>
        <fullName evidence="6">Asparagine synthase</fullName>
    </submittedName>
</protein>
<evidence type="ECO:0000256" key="1">
    <source>
        <dbReference type="ARBA" id="ARBA00022605"/>
    </source>
</evidence>
<evidence type="ECO:0000313" key="6">
    <source>
        <dbReference type="EMBL" id="QRW19393.1"/>
    </source>
</evidence>
<dbReference type="AlphaFoldDB" id="A0A8H8SWN7"/>
<reference evidence="6" key="1">
    <citation type="submission" date="2020-05" db="EMBL/GenBank/DDBJ databases">
        <title>Evolutionary and genomic comparisons of hybrid uninucleate and nonhybrid Rhizoctonia fungi.</title>
        <authorList>
            <person name="Li C."/>
            <person name="Chen X."/>
        </authorList>
    </citation>
    <scope>NUCLEOTIDE SEQUENCE</scope>
    <source>
        <strain evidence="6">AG-1 IA</strain>
    </source>
</reference>